<protein>
    <submittedName>
        <fullName evidence="2">Candidate secreted effector protein</fullName>
    </submittedName>
</protein>
<proteinExistence type="predicted"/>
<evidence type="ECO:0000313" key="1">
    <source>
        <dbReference type="Proteomes" id="UP000095286"/>
    </source>
</evidence>
<name>A0AC35U6R3_9BILA</name>
<dbReference type="WBParaSite" id="RSKR_0000785800.1">
    <property type="protein sequence ID" value="RSKR_0000785800.1"/>
    <property type="gene ID" value="RSKR_0000785800"/>
</dbReference>
<dbReference type="Proteomes" id="UP000095286">
    <property type="component" value="Unplaced"/>
</dbReference>
<reference evidence="2" key="1">
    <citation type="submission" date="2016-11" db="UniProtKB">
        <authorList>
            <consortium name="WormBaseParasite"/>
        </authorList>
    </citation>
    <scope>IDENTIFICATION</scope>
    <source>
        <strain evidence="2">KR3021</strain>
    </source>
</reference>
<sequence length="251" mass="29416">MNYFHFSNLLFCVVLCTIYRTKIVLCKPGLNHGLEYGREGGFESGTHPALQRGLQPFDPYYHTFQPTPNIRFRPVKLTKAQRRKEKDEIAATKVETIITLPFEKIIRENETFSNYKTEVVDLEFNVCIEYRYLLSGNRTRLNVFTCNIEYGGICDSVHHKNTKGKELCATTRSWSRKTAPFSFHFFLERRPRTFRNLHQYNRQYTRLRRHPELMVKEVGQVRVSGFMPCEKTCLDSPSTSEIGISLLSPWE</sequence>
<accession>A0AC35U6R3</accession>
<evidence type="ECO:0000313" key="2">
    <source>
        <dbReference type="WBParaSite" id="RSKR_0000785800.1"/>
    </source>
</evidence>
<organism evidence="1 2">
    <name type="scientific">Rhabditophanes sp. KR3021</name>
    <dbReference type="NCBI Taxonomy" id="114890"/>
    <lineage>
        <taxon>Eukaryota</taxon>
        <taxon>Metazoa</taxon>
        <taxon>Ecdysozoa</taxon>
        <taxon>Nematoda</taxon>
        <taxon>Chromadorea</taxon>
        <taxon>Rhabditida</taxon>
        <taxon>Tylenchina</taxon>
        <taxon>Panagrolaimomorpha</taxon>
        <taxon>Strongyloidoidea</taxon>
        <taxon>Alloionematidae</taxon>
        <taxon>Rhabditophanes</taxon>
    </lineage>
</organism>